<dbReference type="EMBL" id="PRFC01000054">
    <property type="protein sequence ID" value="PWV12015.1"/>
    <property type="molecule type" value="Genomic_DNA"/>
</dbReference>
<organism evidence="2 3">
    <name type="scientific">Trypanosoma cruzi</name>
    <dbReference type="NCBI Taxonomy" id="5693"/>
    <lineage>
        <taxon>Eukaryota</taxon>
        <taxon>Discoba</taxon>
        <taxon>Euglenozoa</taxon>
        <taxon>Kinetoplastea</taxon>
        <taxon>Metakinetoplastina</taxon>
        <taxon>Trypanosomatida</taxon>
        <taxon>Trypanosomatidae</taxon>
        <taxon>Trypanosoma</taxon>
        <taxon>Schizotrypanum</taxon>
    </lineage>
</organism>
<sequence>MNSTVKEILMEGSTSRTEMKLNDFLRSNLGGRGVVRRNGNVVMEAFVRRPNAYVQDQQLLEDILNLTAYQVYKLHHEGVLSLEQWRDYEGKDTVTPLARGKLNAALTQILTEESREAGERAVREKQVEFTLTTTIRDVLFRGRVRVMEIKLNDFLTMEMDGRGILRAKSECLTGGFFQGSHEVYP</sequence>
<dbReference type="InterPro" id="IPR056000">
    <property type="entry name" value="DUF7578"/>
</dbReference>
<comment type="caution">
    <text evidence="2">The sequence shown here is derived from an EMBL/GenBank/DDBJ whole genome shotgun (WGS) entry which is preliminary data.</text>
</comment>
<dbReference type="Pfam" id="PF24466">
    <property type="entry name" value="DUF7578"/>
    <property type="match status" value="2"/>
</dbReference>
<feature type="domain" description="DUF7578" evidence="1">
    <location>
        <begin position="145"/>
        <end position="180"/>
    </location>
</feature>
<accession>A0A2V2WUU2</accession>
<evidence type="ECO:0000313" key="3">
    <source>
        <dbReference type="Proteomes" id="UP000246078"/>
    </source>
</evidence>
<dbReference type="Proteomes" id="UP000246078">
    <property type="component" value="Unassembled WGS sequence"/>
</dbReference>
<evidence type="ECO:0000259" key="1">
    <source>
        <dbReference type="Pfam" id="PF24466"/>
    </source>
</evidence>
<dbReference type="AlphaFoldDB" id="A0A2V2WUU2"/>
<dbReference type="VEuPathDB" id="TriTrypDB:C3747_54g254"/>
<name>A0A2V2WUU2_TRYCR</name>
<feature type="domain" description="DUF7578" evidence="1">
    <location>
        <begin position="16"/>
        <end position="77"/>
    </location>
</feature>
<proteinExistence type="predicted"/>
<dbReference type="VEuPathDB" id="TriTrypDB:TCSYLVIO_009596"/>
<dbReference type="VEuPathDB" id="TriTrypDB:C4B63_226g21"/>
<gene>
    <name evidence="2" type="ORF">C3747_54g254</name>
</gene>
<protein>
    <submittedName>
        <fullName evidence="2">Putative retrotransposon hot spot protein (RHS)</fullName>
    </submittedName>
</protein>
<reference evidence="2 3" key="1">
    <citation type="journal article" date="2018" name="Microb. Genom.">
        <title>Expanding an expanded genome: long-read sequencing of Trypanosoma cruzi.</title>
        <authorList>
            <person name="Berna L."/>
            <person name="Rodriguez M."/>
            <person name="Chiribao M.L."/>
            <person name="Parodi-Talice A."/>
            <person name="Pita S."/>
            <person name="Rijo G."/>
            <person name="Alvarez-Valin F."/>
            <person name="Robello C."/>
        </authorList>
    </citation>
    <scope>NUCLEOTIDE SEQUENCE [LARGE SCALE GENOMIC DNA]</scope>
    <source>
        <strain evidence="2 3">TCC</strain>
    </source>
</reference>
<evidence type="ECO:0000313" key="2">
    <source>
        <dbReference type="EMBL" id="PWV12015.1"/>
    </source>
</evidence>